<comment type="caution">
    <text evidence="3">The sequence shown here is derived from an EMBL/GenBank/DDBJ whole genome shotgun (WGS) entry which is preliminary data.</text>
</comment>
<evidence type="ECO:0000259" key="2">
    <source>
        <dbReference type="Pfam" id="PF03070"/>
    </source>
</evidence>
<evidence type="ECO:0000256" key="1">
    <source>
        <dbReference type="ARBA" id="ARBA00004948"/>
    </source>
</evidence>
<proteinExistence type="predicted"/>
<feature type="domain" description="Thiaminase-2/PQQC" evidence="2">
    <location>
        <begin position="18"/>
        <end position="219"/>
    </location>
</feature>
<dbReference type="Gene3D" id="1.20.910.10">
    <property type="entry name" value="Heme oxygenase-like"/>
    <property type="match status" value="1"/>
</dbReference>
<comment type="pathway">
    <text evidence="1">Cofactor biosynthesis; thiamine diphosphate biosynthesis.</text>
</comment>
<dbReference type="EMBL" id="NMQU01000047">
    <property type="protein sequence ID" value="OXM49756.1"/>
    <property type="molecule type" value="Genomic_DNA"/>
</dbReference>
<evidence type="ECO:0000313" key="3">
    <source>
        <dbReference type="EMBL" id="OXM49756.1"/>
    </source>
</evidence>
<keyword evidence="4" id="KW-1185">Reference proteome</keyword>
<accession>A0A229RSY3</accession>
<dbReference type="Proteomes" id="UP000215563">
    <property type="component" value="Unassembled WGS sequence"/>
</dbReference>
<sequence>MIVSEADQGKPGAVADRLTEIMKHIAVDNSFVTKARHGELSDDNLHAIVRLENATLDNVMVPLAQAIARFPNTPVMDYLLDLTQMVRDDKKGISAAGVAYGTQLDEHPGHRLDSAAYTYAGFINWLCLNANSTAIALAVYVDVTLWHYASALLTPILEKHPGLPKEVVDYFAAYQERPNEVLDKSLAVVANGVANGESLQEAVDTVMLIDEHLAAFWRAADL</sequence>
<dbReference type="AlphaFoldDB" id="A0A229RSY3"/>
<dbReference type="InterPro" id="IPR004305">
    <property type="entry name" value="Thiaminase-2/PQQC"/>
</dbReference>
<name>A0A229RSY3_AMYAL</name>
<gene>
    <name evidence="3" type="ORF">CFP75_18450</name>
</gene>
<dbReference type="InterPro" id="IPR016084">
    <property type="entry name" value="Haem_Oase-like_multi-hlx"/>
</dbReference>
<dbReference type="SUPFAM" id="SSF48613">
    <property type="entry name" value="Heme oxygenase-like"/>
    <property type="match status" value="1"/>
</dbReference>
<protein>
    <recommendedName>
        <fullName evidence="2">Thiaminase-2/PQQC domain-containing protein</fullName>
    </recommendedName>
</protein>
<evidence type="ECO:0000313" key="4">
    <source>
        <dbReference type="Proteomes" id="UP000215563"/>
    </source>
</evidence>
<dbReference type="Pfam" id="PF03070">
    <property type="entry name" value="TENA_THI-4"/>
    <property type="match status" value="1"/>
</dbReference>
<organism evidence="3 4">
    <name type="scientific">Amycolatopsis alba DSM 44262</name>
    <dbReference type="NCBI Taxonomy" id="1125972"/>
    <lineage>
        <taxon>Bacteria</taxon>
        <taxon>Bacillati</taxon>
        <taxon>Actinomycetota</taxon>
        <taxon>Actinomycetes</taxon>
        <taxon>Pseudonocardiales</taxon>
        <taxon>Pseudonocardiaceae</taxon>
        <taxon>Amycolatopsis</taxon>
    </lineage>
</organism>
<reference evidence="3 4" key="1">
    <citation type="submission" date="2017-07" db="EMBL/GenBank/DDBJ databases">
        <title>Amycolatopsis alba DSM 44262 Genome sequencing and assembly.</title>
        <authorList>
            <person name="Kaur N."/>
            <person name="Mayilraj S."/>
        </authorList>
    </citation>
    <scope>NUCLEOTIDE SEQUENCE [LARGE SCALE GENOMIC DNA]</scope>
    <source>
        <strain evidence="3 4">DSM 44262</strain>
    </source>
</reference>